<evidence type="ECO:0000313" key="1">
    <source>
        <dbReference type="EMBL" id="QFG01068.1"/>
    </source>
</evidence>
<name>A0A5J6SXN2_9BACI</name>
<evidence type="ECO:0000313" key="2">
    <source>
        <dbReference type="Proteomes" id="UP000325517"/>
    </source>
</evidence>
<proteinExistence type="predicted"/>
<reference evidence="1 2" key="1">
    <citation type="submission" date="2018-07" db="EMBL/GenBank/DDBJ databases">
        <title>Complete genome sequence of Psychrobacillus sp. PB01, isolated from iceberg, and comparative genome analysis of Psychrobacillus strains.</title>
        <authorList>
            <person name="Lee P.C."/>
        </authorList>
    </citation>
    <scope>NUCLEOTIDE SEQUENCE [LARGE SCALE GENOMIC DNA]</scope>
    <source>
        <strain evidence="1 2">PB01</strain>
    </source>
</reference>
<dbReference type="EMBL" id="CP031223">
    <property type="protein sequence ID" value="QFG01068.1"/>
    <property type="molecule type" value="Genomic_DNA"/>
</dbReference>
<evidence type="ECO:0008006" key="3">
    <source>
        <dbReference type="Google" id="ProtNLM"/>
    </source>
</evidence>
<dbReference type="KEGG" id="psyo:PB01_01870"/>
<protein>
    <recommendedName>
        <fullName evidence="3">Spore coat protein</fullName>
    </recommendedName>
</protein>
<dbReference type="Pfam" id="PF10612">
    <property type="entry name" value="Spore-coat_CotZ"/>
    <property type="match status" value="1"/>
</dbReference>
<dbReference type="Proteomes" id="UP000325517">
    <property type="component" value="Chromosome"/>
</dbReference>
<sequence length="144" mass="16192">MSSNKEESEHVLCGALVELKSFQDLLKDSPTKYFGNLLAKIVGTDTIPFFLITKTGDLLSLIDTDECFETNYFRVESIDREKCCTTISLLRPLDIEGNLCNSLCDVVRLEKSPTCKVVDLSSVCAIQPLDTKLLTRKIIIEPKW</sequence>
<dbReference type="AlphaFoldDB" id="A0A5J6SXN2"/>
<keyword evidence="2" id="KW-1185">Reference proteome</keyword>
<dbReference type="InterPro" id="IPR019593">
    <property type="entry name" value="Spore_coat_protein_Z/Y"/>
</dbReference>
<organism evidence="1 2">
    <name type="scientific">Psychrobacillus glaciei</name>
    <dbReference type="NCBI Taxonomy" id="2283160"/>
    <lineage>
        <taxon>Bacteria</taxon>
        <taxon>Bacillati</taxon>
        <taxon>Bacillota</taxon>
        <taxon>Bacilli</taxon>
        <taxon>Bacillales</taxon>
        <taxon>Bacillaceae</taxon>
        <taxon>Psychrobacillus</taxon>
    </lineage>
</organism>
<gene>
    <name evidence="1" type="ORF">PB01_01870</name>
</gene>
<accession>A0A5J6SXN2</accession>
<dbReference type="OrthoDB" id="2737031at2"/>